<keyword evidence="1" id="KW-0472">Membrane</keyword>
<comment type="caution">
    <text evidence="3">The sequence shown here is derived from an EMBL/GenBank/DDBJ whole genome shotgun (WGS) entry which is preliminary data.</text>
</comment>
<dbReference type="AlphaFoldDB" id="A0A8K0W5J9"/>
<dbReference type="InterPro" id="IPR058257">
    <property type="entry name" value="CorA-like_dom"/>
</dbReference>
<evidence type="ECO:0000313" key="4">
    <source>
        <dbReference type="Proteomes" id="UP000813427"/>
    </source>
</evidence>
<keyword evidence="1" id="KW-1133">Transmembrane helix</keyword>
<evidence type="ECO:0000313" key="3">
    <source>
        <dbReference type="EMBL" id="KAH7232785.1"/>
    </source>
</evidence>
<dbReference type="Gene3D" id="1.20.58.340">
    <property type="entry name" value="Magnesium transport protein CorA, transmembrane region"/>
    <property type="match status" value="1"/>
</dbReference>
<gene>
    <name evidence="3" type="ORF">BKA59DRAFT_487375</name>
</gene>
<evidence type="ECO:0000259" key="2">
    <source>
        <dbReference type="Pfam" id="PF26616"/>
    </source>
</evidence>
<dbReference type="EMBL" id="JAGPXF010000008">
    <property type="protein sequence ID" value="KAH7232785.1"/>
    <property type="molecule type" value="Genomic_DNA"/>
</dbReference>
<dbReference type="Pfam" id="PF26616">
    <property type="entry name" value="CorA-like"/>
    <property type="match status" value="1"/>
</dbReference>
<protein>
    <recommendedName>
        <fullName evidence="2">CorA-like transporter domain-containing protein</fullName>
    </recommendedName>
</protein>
<name>A0A8K0W5J9_9HYPO</name>
<organism evidence="3 4">
    <name type="scientific">Fusarium tricinctum</name>
    <dbReference type="NCBI Taxonomy" id="61284"/>
    <lineage>
        <taxon>Eukaryota</taxon>
        <taxon>Fungi</taxon>
        <taxon>Dikarya</taxon>
        <taxon>Ascomycota</taxon>
        <taxon>Pezizomycotina</taxon>
        <taxon>Sordariomycetes</taxon>
        <taxon>Hypocreomycetidae</taxon>
        <taxon>Hypocreales</taxon>
        <taxon>Nectriaceae</taxon>
        <taxon>Fusarium</taxon>
        <taxon>Fusarium tricinctum species complex</taxon>
    </lineage>
</organism>
<sequence length="484" mass="54854">MRPDSLELILSATTLSLFQAMPPDIKCQEIPTARLTSGLISALTKSKPRLFSPTTTKVKFQTVHSSEDEDDYGKIETDLVLQDRDFNGSFNKHTKLPGATFIYLFQDHSWAPLNINTQSTRQILSLLKAPDELIRILQGFGHPNQSFGTDCAYGYGSRIIQEDTEQIPSSNTMSHEYAFAYILGYIAKTGRSSNPWSERRMGVYHEFSNHRELWVILQPTKAALDLPLSYLSLRRERISPHSLLFSFSFPASTAYLQYLENQIKTKSRKVRQPEQKARNELSISMVQDLQYHSELLHNAQIQFESNKEVLNGLCLLITSYSDDVQSFNQLATKHQIMSCVSQTEVSLKWIKSMLQLIEQISNMMTMLSYVRQIQATSENTSKLTCLAEASRKDQDTMLDIAKDAKKDSELMKVIAIASLITLPTILTTGLFSTGFVTSSLSAGVTGEQSRVTYQALIYTFTTLALTTFVSAALYFWYRRNQLKR</sequence>
<keyword evidence="4" id="KW-1185">Reference proteome</keyword>
<feature type="transmembrane region" description="Helical" evidence="1">
    <location>
        <begin position="455"/>
        <end position="477"/>
    </location>
</feature>
<accession>A0A8K0W5J9</accession>
<reference evidence="3" key="1">
    <citation type="journal article" date="2021" name="Nat. Commun.">
        <title>Genetic determinants of endophytism in the Arabidopsis root mycobiome.</title>
        <authorList>
            <person name="Mesny F."/>
            <person name="Miyauchi S."/>
            <person name="Thiergart T."/>
            <person name="Pickel B."/>
            <person name="Atanasova L."/>
            <person name="Karlsson M."/>
            <person name="Huettel B."/>
            <person name="Barry K.W."/>
            <person name="Haridas S."/>
            <person name="Chen C."/>
            <person name="Bauer D."/>
            <person name="Andreopoulos W."/>
            <person name="Pangilinan J."/>
            <person name="LaButti K."/>
            <person name="Riley R."/>
            <person name="Lipzen A."/>
            <person name="Clum A."/>
            <person name="Drula E."/>
            <person name="Henrissat B."/>
            <person name="Kohler A."/>
            <person name="Grigoriev I.V."/>
            <person name="Martin F.M."/>
            <person name="Hacquard S."/>
        </authorList>
    </citation>
    <scope>NUCLEOTIDE SEQUENCE</scope>
    <source>
        <strain evidence="3">MPI-SDFR-AT-0068</strain>
    </source>
</reference>
<evidence type="ECO:0000256" key="1">
    <source>
        <dbReference type="SAM" id="Phobius"/>
    </source>
</evidence>
<feature type="transmembrane region" description="Helical" evidence="1">
    <location>
        <begin position="413"/>
        <end position="435"/>
    </location>
</feature>
<dbReference type="Proteomes" id="UP000813427">
    <property type="component" value="Unassembled WGS sequence"/>
</dbReference>
<keyword evidence="1" id="KW-0812">Transmembrane</keyword>
<proteinExistence type="predicted"/>
<feature type="domain" description="CorA-like transporter" evidence="2">
    <location>
        <begin position="38"/>
        <end position="219"/>
    </location>
</feature>
<dbReference type="OrthoDB" id="5392974at2759"/>
<feature type="transmembrane region" description="Helical" evidence="1">
    <location>
        <begin position="242"/>
        <end position="259"/>
    </location>
</feature>